<dbReference type="InterPro" id="IPR039341">
    <property type="entry name" value="CFAP99"/>
</dbReference>
<organism evidence="3 4">
    <name type="scientific">Ceratopteris richardii</name>
    <name type="common">Triangle waterfern</name>
    <dbReference type="NCBI Taxonomy" id="49495"/>
    <lineage>
        <taxon>Eukaryota</taxon>
        <taxon>Viridiplantae</taxon>
        <taxon>Streptophyta</taxon>
        <taxon>Embryophyta</taxon>
        <taxon>Tracheophyta</taxon>
        <taxon>Polypodiopsida</taxon>
        <taxon>Polypodiidae</taxon>
        <taxon>Polypodiales</taxon>
        <taxon>Pteridineae</taxon>
        <taxon>Pteridaceae</taxon>
        <taxon>Parkerioideae</taxon>
        <taxon>Ceratopteris</taxon>
    </lineage>
</organism>
<feature type="coiled-coil region" evidence="1">
    <location>
        <begin position="487"/>
        <end position="551"/>
    </location>
</feature>
<dbReference type="OMA" id="VQDGRYC"/>
<feature type="coiled-coil region" evidence="1">
    <location>
        <begin position="179"/>
        <end position="210"/>
    </location>
</feature>
<evidence type="ECO:0000256" key="1">
    <source>
        <dbReference type="SAM" id="Coils"/>
    </source>
</evidence>
<feature type="coiled-coil region" evidence="1">
    <location>
        <begin position="333"/>
        <end position="360"/>
    </location>
</feature>
<dbReference type="PANTHER" id="PTHR34649:SF1">
    <property type="entry name" value="CILIA- AND FLAGELLA-ASSOCIATED PROTEIN 99"/>
    <property type="match status" value="1"/>
</dbReference>
<keyword evidence="4" id="KW-1185">Reference proteome</keyword>
<dbReference type="EMBL" id="CM035426">
    <property type="protein sequence ID" value="KAH7315888.1"/>
    <property type="molecule type" value="Genomic_DNA"/>
</dbReference>
<dbReference type="Proteomes" id="UP000825935">
    <property type="component" value="Chromosome 21"/>
</dbReference>
<comment type="caution">
    <text evidence="3">The sequence shown here is derived from an EMBL/GenBank/DDBJ whole genome shotgun (WGS) entry which is preliminary data.</text>
</comment>
<dbReference type="AlphaFoldDB" id="A0A8T2SEP9"/>
<proteinExistence type="predicted"/>
<evidence type="ECO:0000256" key="2">
    <source>
        <dbReference type="SAM" id="MobiDB-lite"/>
    </source>
</evidence>
<feature type="compositionally biased region" description="Basic and acidic residues" evidence="2">
    <location>
        <begin position="225"/>
        <end position="234"/>
    </location>
</feature>
<dbReference type="EMBL" id="CM035426">
    <property type="protein sequence ID" value="KAH7315887.1"/>
    <property type="molecule type" value="Genomic_DNA"/>
</dbReference>
<gene>
    <name evidence="3" type="ORF">KP509_21G069600</name>
</gene>
<dbReference type="EMBL" id="CM035426">
    <property type="protein sequence ID" value="KAH7315885.1"/>
    <property type="molecule type" value="Genomic_DNA"/>
</dbReference>
<reference evidence="3" key="1">
    <citation type="submission" date="2021-08" db="EMBL/GenBank/DDBJ databases">
        <title>WGS assembly of Ceratopteris richardii.</title>
        <authorList>
            <person name="Marchant D.B."/>
            <person name="Chen G."/>
            <person name="Jenkins J."/>
            <person name="Shu S."/>
            <person name="Leebens-Mack J."/>
            <person name="Grimwood J."/>
            <person name="Schmutz J."/>
            <person name="Soltis P."/>
            <person name="Soltis D."/>
            <person name="Chen Z.-H."/>
        </authorList>
    </citation>
    <scope>NUCLEOTIDE SEQUENCE</scope>
    <source>
        <strain evidence="3">Whitten #5841</strain>
        <tissue evidence="3">Leaf</tissue>
    </source>
</reference>
<dbReference type="OrthoDB" id="10262255at2759"/>
<evidence type="ECO:0008006" key="5">
    <source>
        <dbReference type="Google" id="ProtNLM"/>
    </source>
</evidence>
<dbReference type="PANTHER" id="PTHR34649">
    <property type="entry name" value="CILIA- AND FLAGELLA-ASSOCIATED PROTEIN 99"/>
    <property type="match status" value="1"/>
</dbReference>
<feature type="coiled-coil region" evidence="1">
    <location>
        <begin position="401"/>
        <end position="435"/>
    </location>
</feature>
<keyword evidence="1" id="KW-0175">Coiled coil</keyword>
<evidence type="ECO:0000313" key="3">
    <source>
        <dbReference type="EMBL" id="KAH7315887.1"/>
    </source>
</evidence>
<name>A0A8T2SEP9_CERRI</name>
<dbReference type="EMBL" id="CM035426">
    <property type="protein sequence ID" value="KAH7315889.1"/>
    <property type="molecule type" value="Genomic_DNA"/>
</dbReference>
<feature type="region of interest" description="Disordered" evidence="2">
    <location>
        <begin position="221"/>
        <end position="257"/>
    </location>
</feature>
<sequence>MDENKSPPCIIFQQHEAAYQSRLFQSKHKGRRFSARELLTACLKLLDDYNCEALPDIAPDDHAKALLPTMNVNDTDDQIFLTQVLYGCCRYKKLLEVLTAKLFSCKSPCIQCADQTLYTVLGYLVLIRLEELTFDNFRKFVLCQHPKKLLPFMKFMFSGDDLSNACRPEWIKDYDTEYVDSLIRRLDQWRHEAEELIEMLEQKFLVTKQQEKHSTSLKPFNLSTTHEKSKKLDESNEISLPPFKAKPSPVWKSGPTPTQKALEAACKESREKLVKFYSSPKNQPFHLRILERPSKFAALKEQIEAERKMETNYIPPRANPCPEAPTNSVKLTASAMLREHALYERKMNEEQAKLKAFEVDLRDDSDYRSWKEEMRSRDQIMENVHRQFMKAAVDASDQAAVDAKNAKVEENREMVKKVKEESQKLEALKEEFIVNLELFNRLRRENVLEGQKSVKSALIKVAELKKKRAREIQAETMKLTSVLANERASELAKKKELIQKLHNLERESAQIMKKFDRGSTAGHGLLGEMSIAELKERLALVKQAINKEEEFRRIRINAYKEEKNSKIAEKSAFVQKMRQLAQMQRLARKNGQILSHLPGGVLAGYSSPGHQ</sequence>
<evidence type="ECO:0000313" key="4">
    <source>
        <dbReference type="Proteomes" id="UP000825935"/>
    </source>
</evidence>
<accession>A0A8T2SEP9</accession>
<protein>
    <recommendedName>
        <fullName evidence="5">Cilia- and flagella-associated protein 99</fullName>
    </recommendedName>
</protein>